<dbReference type="InterPro" id="IPR001633">
    <property type="entry name" value="EAL_dom"/>
</dbReference>
<dbReference type="PANTHER" id="PTHR44757">
    <property type="entry name" value="DIGUANYLATE CYCLASE DGCP"/>
    <property type="match status" value="1"/>
</dbReference>
<dbReference type="SUPFAM" id="SSF141868">
    <property type="entry name" value="EAL domain-like"/>
    <property type="match status" value="1"/>
</dbReference>
<accession>A0A2K9B1X7</accession>
<dbReference type="InterPro" id="IPR000160">
    <property type="entry name" value="GGDEF_dom"/>
</dbReference>
<dbReference type="RefSeq" id="WP_106646752.1">
    <property type="nucleotide sequence ID" value="NZ_BMGO01000001.1"/>
</dbReference>
<dbReference type="Proteomes" id="UP000232693">
    <property type="component" value="Chromosome"/>
</dbReference>
<dbReference type="CDD" id="cd01948">
    <property type="entry name" value="EAL"/>
    <property type="match status" value="1"/>
</dbReference>
<dbReference type="PROSITE" id="PS50887">
    <property type="entry name" value="GGDEF"/>
    <property type="match status" value="1"/>
</dbReference>
<dbReference type="EMBL" id="CP025120">
    <property type="protein sequence ID" value="AUD78908.1"/>
    <property type="molecule type" value="Genomic_DNA"/>
</dbReference>
<dbReference type="NCBIfam" id="TIGR00254">
    <property type="entry name" value="GGDEF"/>
    <property type="match status" value="1"/>
</dbReference>
<dbReference type="SMART" id="SM00052">
    <property type="entry name" value="EAL"/>
    <property type="match status" value="1"/>
</dbReference>
<dbReference type="FunFam" id="3.30.70.270:FF:000001">
    <property type="entry name" value="Diguanylate cyclase domain protein"/>
    <property type="match status" value="1"/>
</dbReference>
<evidence type="ECO:0000313" key="2">
    <source>
        <dbReference type="EMBL" id="AUD78908.1"/>
    </source>
</evidence>
<dbReference type="InterPro" id="IPR052155">
    <property type="entry name" value="Biofilm_reg_signaling"/>
</dbReference>
<dbReference type="InterPro" id="IPR035965">
    <property type="entry name" value="PAS-like_dom_sf"/>
</dbReference>
<protein>
    <submittedName>
        <fullName evidence="2">Bifunctional diguanylate cyclase/phosphodiesterase</fullName>
    </submittedName>
</protein>
<evidence type="ECO:0000313" key="3">
    <source>
        <dbReference type="Proteomes" id="UP000232693"/>
    </source>
</evidence>
<dbReference type="InterPro" id="IPR043128">
    <property type="entry name" value="Rev_trsase/Diguanyl_cyclase"/>
</dbReference>
<dbReference type="GO" id="GO:0003824">
    <property type="term" value="F:catalytic activity"/>
    <property type="evidence" value="ECO:0007669"/>
    <property type="project" value="UniProtKB-ARBA"/>
</dbReference>
<reference evidence="2 3" key="1">
    <citation type="submission" date="2017-12" db="EMBL/GenBank/DDBJ databases">
        <title>Kangiella profundi FT102 completed genome.</title>
        <authorList>
            <person name="Xu J."/>
            <person name="Wang J."/>
            <person name="Lu Y."/>
        </authorList>
    </citation>
    <scope>NUCLEOTIDE SEQUENCE [LARGE SCALE GENOMIC DNA]</scope>
    <source>
        <strain evidence="2 3">FT102</strain>
    </source>
</reference>
<dbReference type="AlphaFoldDB" id="A0A2K9B1X7"/>
<proteinExistence type="predicted"/>
<dbReference type="Gene3D" id="3.30.450.20">
    <property type="entry name" value="PAS domain"/>
    <property type="match status" value="1"/>
</dbReference>
<dbReference type="SUPFAM" id="SSF55073">
    <property type="entry name" value="Nucleotide cyclase"/>
    <property type="match status" value="1"/>
</dbReference>
<dbReference type="OrthoDB" id="9804951at2"/>
<dbReference type="PROSITE" id="PS50883">
    <property type="entry name" value="EAL"/>
    <property type="match status" value="1"/>
</dbReference>
<dbReference type="InterPro" id="IPR029787">
    <property type="entry name" value="Nucleotide_cyclase"/>
</dbReference>
<dbReference type="Pfam" id="PF00990">
    <property type="entry name" value="GGDEF"/>
    <property type="match status" value="1"/>
</dbReference>
<dbReference type="Gene3D" id="3.30.70.270">
    <property type="match status" value="1"/>
</dbReference>
<dbReference type="Pfam" id="PF00563">
    <property type="entry name" value="EAL"/>
    <property type="match status" value="1"/>
</dbReference>
<keyword evidence="3" id="KW-1185">Reference proteome</keyword>
<name>A0A2K9B1X7_9GAMM</name>
<dbReference type="CDD" id="cd01949">
    <property type="entry name" value="GGDEF"/>
    <property type="match status" value="1"/>
</dbReference>
<dbReference type="InterPro" id="IPR000014">
    <property type="entry name" value="PAS"/>
</dbReference>
<dbReference type="InterPro" id="IPR035919">
    <property type="entry name" value="EAL_sf"/>
</dbReference>
<comment type="cofactor">
    <cofactor evidence="1">
        <name>Mg(2+)</name>
        <dbReference type="ChEBI" id="CHEBI:18420"/>
    </cofactor>
</comment>
<gene>
    <name evidence="2" type="ORF">CW740_06460</name>
</gene>
<evidence type="ECO:0000256" key="1">
    <source>
        <dbReference type="ARBA" id="ARBA00001946"/>
    </source>
</evidence>
<dbReference type="PANTHER" id="PTHR44757:SF2">
    <property type="entry name" value="BIOFILM ARCHITECTURE MAINTENANCE PROTEIN MBAA"/>
    <property type="match status" value="1"/>
</dbReference>
<dbReference type="Pfam" id="PF13426">
    <property type="entry name" value="PAS_9"/>
    <property type="match status" value="1"/>
</dbReference>
<organism evidence="2 3">
    <name type="scientific">Kangiella profundi</name>
    <dbReference type="NCBI Taxonomy" id="1561924"/>
    <lineage>
        <taxon>Bacteria</taxon>
        <taxon>Pseudomonadati</taxon>
        <taxon>Pseudomonadota</taxon>
        <taxon>Gammaproteobacteria</taxon>
        <taxon>Kangiellales</taxon>
        <taxon>Kangiellaceae</taxon>
        <taxon>Kangiella</taxon>
    </lineage>
</organism>
<dbReference type="SUPFAM" id="SSF55785">
    <property type="entry name" value="PYP-like sensor domain (PAS domain)"/>
    <property type="match status" value="1"/>
</dbReference>
<dbReference type="Gene3D" id="3.20.20.450">
    <property type="entry name" value="EAL domain"/>
    <property type="match status" value="1"/>
</dbReference>
<dbReference type="KEGG" id="kpd:CW740_06460"/>
<sequence>MHKLLNRQIKNYLNGDSEQLPDDFLNAIDQAYQRAEEERRWYEQSLSSSNGESRNRFNQLQGKLSELEQAKIELEQSIRKLRATMDAGYDGIIQINSHGYPTAYNDTALKMLNMSSTEIQSLSFERICRRFLKNIQNPQIAFNQMRKAIVNQEDSNSILIEHNDGCFYECKAKALELDGQIQGMVWTIKDITELKLKEREARYLAYHDELTSLPNRTLFSERLEHALELAKRKEDFLAVIFLDLDEFKTVNDTFGHAQGDLLLKKVSQRILVALREHDTFARLGGDEFVIMLEDVEDREAIVDVLDRIKHALDTPIMLGANQIYITPSLGVALYPDDGAEAGELLKKADMAMYNSKKHGKNTYSFYSTHFDSFSKYRLSMRTSLRRALRNQEFYLEYQPKFSLADKKMVGVEALIRWDNNDQPMSPSEFIAEAESNGMIIPISQWVLEQVCRDIAQWKCDGNCCCPVSINVTPRYFQHGNLVDDLQSLIDKYGICSSCIEIEITEQAFISDIDNAVARLQAINDMGIKISIDDFGTGYSSFNYLMKLPVQKLKIDNSFIRSLEESEIQHSLVAEIIKIAHIFGLSVIAEGVENENIMDLLTSYDCDQAQGFWLSMPVPASQFFQEYLAA</sequence>
<dbReference type="SMART" id="SM00267">
    <property type="entry name" value="GGDEF"/>
    <property type="match status" value="1"/>
</dbReference>